<evidence type="ECO:0000313" key="3">
    <source>
        <dbReference type="EMBL" id="KAK0166192.1"/>
    </source>
</evidence>
<feature type="domain" description="Cyclic nucleotide-binding" evidence="2">
    <location>
        <begin position="432"/>
        <end position="520"/>
    </location>
</feature>
<dbReference type="EMBL" id="JAQQBS010001422">
    <property type="protein sequence ID" value="KAK0166192.1"/>
    <property type="molecule type" value="Genomic_DNA"/>
</dbReference>
<dbReference type="InterPro" id="IPR018490">
    <property type="entry name" value="cNMP-bd_dom_sf"/>
</dbReference>
<dbReference type="Gene3D" id="1.10.287.630">
    <property type="entry name" value="Helix hairpin bin"/>
    <property type="match status" value="1"/>
</dbReference>
<feature type="transmembrane region" description="Helical" evidence="1">
    <location>
        <begin position="236"/>
        <end position="255"/>
    </location>
</feature>
<dbReference type="Proteomes" id="UP001168990">
    <property type="component" value="Unassembled WGS sequence"/>
</dbReference>
<dbReference type="GO" id="GO:0005249">
    <property type="term" value="F:voltage-gated potassium channel activity"/>
    <property type="evidence" value="ECO:0007669"/>
    <property type="project" value="TreeGrafter"/>
</dbReference>
<dbReference type="PANTHER" id="PTHR45689:SF14">
    <property type="entry name" value="CYCLIC NUCLEOTIDE-GATED CATION CHANNEL SUBUNIT A-LIKE PROTEIN"/>
    <property type="match status" value="1"/>
</dbReference>
<comment type="caution">
    <text evidence="3">The sequence shown here is derived from an EMBL/GenBank/DDBJ whole genome shotgun (WGS) entry which is preliminary data.</text>
</comment>
<evidence type="ECO:0000259" key="2">
    <source>
        <dbReference type="PROSITE" id="PS50042"/>
    </source>
</evidence>
<dbReference type="SUPFAM" id="SSF51206">
    <property type="entry name" value="cAMP-binding domain-like"/>
    <property type="match status" value="1"/>
</dbReference>
<feature type="transmembrane region" description="Helical" evidence="1">
    <location>
        <begin position="195"/>
        <end position="215"/>
    </location>
</feature>
<reference evidence="3" key="2">
    <citation type="submission" date="2023-03" db="EMBL/GenBank/DDBJ databases">
        <authorList>
            <person name="Inwood S.N."/>
            <person name="Skelly J.G."/>
            <person name="Guhlin J."/>
            <person name="Harrop T.W.R."/>
            <person name="Goldson S.G."/>
            <person name="Dearden P.K."/>
        </authorList>
    </citation>
    <scope>NUCLEOTIDE SEQUENCE</scope>
    <source>
        <strain evidence="3">Irish</strain>
        <tissue evidence="3">Whole body</tissue>
    </source>
</reference>
<dbReference type="Gene3D" id="2.60.120.10">
    <property type="entry name" value="Jelly Rolls"/>
    <property type="match status" value="1"/>
</dbReference>
<feature type="transmembrane region" description="Helical" evidence="1">
    <location>
        <begin position="130"/>
        <end position="151"/>
    </location>
</feature>
<gene>
    <name evidence="3" type="ORF">PV328_004633</name>
</gene>
<feature type="transmembrane region" description="Helical" evidence="1">
    <location>
        <begin position="291"/>
        <end position="310"/>
    </location>
</feature>
<reference evidence="3" key="1">
    <citation type="journal article" date="2023" name="bioRxiv">
        <title>Scaffold-level genome assemblies of two parasitoid biocontrol wasps reveal the parthenogenesis mechanism and an associated novel virus.</title>
        <authorList>
            <person name="Inwood S."/>
            <person name="Skelly J."/>
            <person name="Guhlin J."/>
            <person name="Harrop T."/>
            <person name="Goldson S."/>
            <person name="Dearden P."/>
        </authorList>
    </citation>
    <scope>NUCLEOTIDE SEQUENCE</scope>
    <source>
        <strain evidence="3">Irish</strain>
        <tissue evidence="3">Whole body</tissue>
    </source>
</reference>
<dbReference type="GO" id="GO:0035725">
    <property type="term" value="P:sodium ion transmembrane transport"/>
    <property type="evidence" value="ECO:0007669"/>
    <property type="project" value="TreeGrafter"/>
</dbReference>
<dbReference type="PROSITE" id="PS50042">
    <property type="entry name" value="CNMP_BINDING_3"/>
    <property type="match status" value="1"/>
</dbReference>
<dbReference type="InterPro" id="IPR051413">
    <property type="entry name" value="K/Na_HCN_channel"/>
</dbReference>
<feature type="transmembrane region" description="Helical" evidence="1">
    <location>
        <begin position="172"/>
        <end position="189"/>
    </location>
</feature>
<evidence type="ECO:0000256" key="1">
    <source>
        <dbReference type="SAM" id="Phobius"/>
    </source>
</evidence>
<feature type="transmembrane region" description="Helical" evidence="1">
    <location>
        <begin position="322"/>
        <end position="340"/>
    </location>
</feature>
<dbReference type="AlphaFoldDB" id="A0AA39FAW8"/>
<dbReference type="GO" id="GO:0003254">
    <property type="term" value="P:regulation of membrane depolarization"/>
    <property type="evidence" value="ECO:0007669"/>
    <property type="project" value="TreeGrafter"/>
</dbReference>
<evidence type="ECO:0000313" key="4">
    <source>
        <dbReference type="Proteomes" id="UP001168990"/>
    </source>
</evidence>
<dbReference type="PANTHER" id="PTHR45689">
    <property type="entry name" value="I[[H]] CHANNEL, ISOFORM E"/>
    <property type="match status" value="1"/>
</dbReference>
<proteinExistence type="predicted"/>
<keyword evidence="4" id="KW-1185">Reference proteome</keyword>
<organism evidence="3 4">
    <name type="scientific">Microctonus aethiopoides</name>
    <dbReference type="NCBI Taxonomy" id="144406"/>
    <lineage>
        <taxon>Eukaryota</taxon>
        <taxon>Metazoa</taxon>
        <taxon>Ecdysozoa</taxon>
        <taxon>Arthropoda</taxon>
        <taxon>Hexapoda</taxon>
        <taxon>Insecta</taxon>
        <taxon>Pterygota</taxon>
        <taxon>Neoptera</taxon>
        <taxon>Endopterygota</taxon>
        <taxon>Hymenoptera</taxon>
        <taxon>Apocrita</taxon>
        <taxon>Ichneumonoidea</taxon>
        <taxon>Braconidae</taxon>
        <taxon>Euphorinae</taxon>
        <taxon>Microctonus</taxon>
    </lineage>
</organism>
<dbReference type="CDD" id="cd00038">
    <property type="entry name" value="CAP_ED"/>
    <property type="match status" value="1"/>
</dbReference>
<sequence length="592" mass="68952">MFDMFNLNEKGNIGKHICQLRKTSGSTLPRLPPNAKIFSHLKRKFQKLIIVCDSHPYTNYLLRSQAAIAFEKRRHQSSNNWWIIHPCSKLRFCWDKLMTFVYLYFFIIVPYVKAFYTICGRKITYQYNLTIPAFAICLLDIIMNFITGYTLMNGSGIILDPSLIVRHYTQTYFLVDLFTSIPYALLTNFGNDTFAGTHINFIALIAELIPLLKIIRLSTFRHYIRQIHTDYGIGSVTDAVIWLSLLTALIFHWSACLTWGYPFLSIYATRSKFENSDVYAIKSNLYQKDSLQIYIMSLHMGISNLVGSSFIEFRKISHADKWIRCIILLFGTGYMIYLIVESSAEPELKYQEIMRRMKEYIHEKNLPRHLGQKLLLYYEYRYQGSYFKENIIVSTLPNHLKQEINMRSNGGLLKTATIFHDLPETVVKPIIYLQDDIIYKFGDVGNCMYFIASGTVAIINFMGKEITHLEDGNHFGEICIIQRNNLRKVSVIAVETTELLRFDQRYFNRLVLSNSELYKRFLAIIDVRMKQINHANQISMDEAKQQRKRSSKYKRLLMRTGNLDPLSFIFSKDEKNSEKNANSSANTRSGSI</sequence>
<feature type="transmembrane region" description="Helical" evidence="1">
    <location>
        <begin position="99"/>
        <end position="118"/>
    </location>
</feature>
<name>A0AA39FAW8_9HYME</name>
<accession>A0AA39FAW8</accession>
<dbReference type="Pfam" id="PF00027">
    <property type="entry name" value="cNMP_binding"/>
    <property type="match status" value="1"/>
</dbReference>
<dbReference type="GO" id="GO:0098855">
    <property type="term" value="C:HCN channel complex"/>
    <property type="evidence" value="ECO:0007669"/>
    <property type="project" value="TreeGrafter"/>
</dbReference>
<protein>
    <recommendedName>
        <fullName evidence="2">Cyclic nucleotide-binding domain-containing protein</fullName>
    </recommendedName>
</protein>
<dbReference type="InterPro" id="IPR000595">
    <property type="entry name" value="cNMP-bd_dom"/>
</dbReference>
<keyword evidence="1" id="KW-1133">Transmembrane helix</keyword>
<keyword evidence="1" id="KW-0812">Transmembrane</keyword>
<dbReference type="InterPro" id="IPR014710">
    <property type="entry name" value="RmlC-like_jellyroll"/>
</dbReference>
<keyword evidence="1" id="KW-0472">Membrane</keyword>